<gene>
    <name evidence="1" type="ORF">CWB73_05100</name>
</gene>
<reference evidence="2" key="2">
    <citation type="submission" date="2019-06" db="EMBL/GenBank/DDBJ databases">
        <title>Co-occurence of chitin degradation, pigmentation and bioactivity in marine Pseudoalteromonas.</title>
        <authorList>
            <person name="Sonnenschein E.C."/>
            <person name="Bech P.K."/>
        </authorList>
    </citation>
    <scope>NUCLEOTIDE SEQUENCE [LARGE SCALE GENOMIC DNA]</scope>
    <source>
        <strain evidence="2">S1189</strain>
    </source>
</reference>
<proteinExistence type="predicted"/>
<dbReference type="EMBL" id="PNCM01000012">
    <property type="protein sequence ID" value="TMP82328.1"/>
    <property type="molecule type" value="Genomic_DNA"/>
</dbReference>
<name>A0A5S3YWZ5_9GAMM</name>
<comment type="caution">
    <text evidence="1">The sequence shown here is derived from an EMBL/GenBank/DDBJ whole genome shotgun (WGS) entry which is preliminary data.</text>
</comment>
<evidence type="ECO:0000313" key="2">
    <source>
        <dbReference type="Proteomes" id="UP000307362"/>
    </source>
</evidence>
<evidence type="ECO:0000313" key="1">
    <source>
        <dbReference type="EMBL" id="TMP82328.1"/>
    </source>
</evidence>
<organism evidence="1 2">
    <name type="scientific">Pseudoalteromonas phenolica</name>
    <dbReference type="NCBI Taxonomy" id="161398"/>
    <lineage>
        <taxon>Bacteria</taxon>
        <taxon>Pseudomonadati</taxon>
        <taxon>Pseudomonadota</taxon>
        <taxon>Gammaproteobacteria</taxon>
        <taxon>Alteromonadales</taxon>
        <taxon>Pseudoalteromonadaceae</taxon>
        <taxon>Pseudoalteromonas</taxon>
    </lineage>
</organism>
<dbReference type="Proteomes" id="UP000307362">
    <property type="component" value="Unassembled WGS sequence"/>
</dbReference>
<protein>
    <submittedName>
        <fullName evidence="1">Uncharacterized protein</fullName>
    </submittedName>
</protein>
<sequence length="40" mass="4750">MRPVSIEFLAFAESRLHLRTRFTKKMMFGQKCCCNLKAKK</sequence>
<dbReference type="OrthoDB" id="188353at2"/>
<dbReference type="AlphaFoldDB" id="A0A5S3YWZ5"/>
<reference evidence="1 2" key="1">
    <citation type="submission" date="2017-12" db="EMBL/GenBank/DDBJ databases">
        <authorList>
            <person name="Paulsen S."/>
            <person name="Gram L.K."/>
        </authorList>
    </citation>
    <scope>NUCLEOTIDE SEQUENCE [LARGE SCALE GENOMIC DNA]</scope>
    <source>
        <strain evidence="1 2">S1189</strain>
    </source>
</reference>
<accession>A0A5S3YWZ5</accession>